<evidence type="ECO:0008006" key="4">
    <source>
        <dbReference type="Google" id="ProtNLM"/>
    </source>
</evidence>
<comment type="caution">
    <text evidence="2">The sequence shown here is derived from an EMBL/GenBank/DDBJ whole genome shotgun (WGS) entry which is preliminary data.</text>
</comment>
<feature type="signal peptide" evidence="1">
    <location>
        <begin position="1"/>
        <end position="25"/>
    </location>
</feature>
<organism evidence="2 3">
    <name type="scientific">Streptomyces pharetrae CZA14</name>
    <dbReference type="NCBI Taxonomy" id="1144883"/>
    <lineage>
        <taxon>Bacteria</taxon>
        <taxon>Bacillati</taxon>
        <taxon>Actinomycetota</taxon>
        <taxon>Actinomycetes</taxon>
        <taxon>Kitasatosporales</taxon>
        <taxon>Streptomycetaceae</taxon>
        <taxon>Streptomyces</taxon>
    </lineage>
</organism>
<gene>
    <name evidence="2" type="ORF">OQI_15360</name>
</gene>
<accession>A0ABX3YIK1</accession>
<name>A0ABX3YIK1_9ACTN</name>
<keyword evidence="3" id="KW-1185">Reference proteome</keyword>
<proteinExistence type="predicted"/>
<reference evidence="2 3" key="1">
    <citation type="submission" date="2016-12" db="EMBL/GenBank/DDBJ databases">
        <title>Genome Mining:The Detection of Biosynthetic Gene Clusters to Aid in the Expression of Curamycin A produced by Streptomyces sp. strain CZA14.</title>
        <authorList>
            <person name="Durrell K.A."/>
            <person name="Kirby B.M."/>
            <person name="Khan W."/>
            <person name="Mthethwa T."/>
            <person name="Le Roes-Hill M."/>
        </authorList>
    </citation>
    <scope>NUCLEOTIDE SEQUENCE [LARGE SCALE GENOMIC DNA]</scope>
    <source>
        <strain evidence="2 3">CZA14</strain>
    </source>
</reference>
<protein>
    <recommendedName>
        <fullName evidence="4">SH3 domain-containing protein</fullName>
    </recommendedName>
</protein>
<dbReference type="EMBL" id="MRYD01000070">
    <property type="protein sequence ID" value="OSZ59588.1"/>
    <property type="molecule type" value="Genomic_DNA"/>
</dbReference>
<keyword evidence="1" id="KW-0732">Signal</keyword>
<evidence type="ECO:0000313" key="2">
    <source>
        <dbReference type="EMBL" id="OSZ59588.1"/>
    </source>
</evidence>
<evidence type="ECO:0000256" key="1">
    <source>
        <dbReference type="SAM" id="SignalP"/>
    </source>
</evidence>
<sequence length="126" mass="13096">MSLLSTRVTAAGVAAGAALSLFASAGTAEARPDGFYVSLQPNSNVRTAANTQSRIAVNTGPTVDRYYMDGICYVYGQTVTAGGYTTPVWYYGNVFDGMGSAQYPGVYVWGGNVNIGADPSDSVDPC</sequence>
<dbReference type="Proteomes" id="UP000194266">
    <property type="component" value="Unassembled WGS sequence"/>
</dbReference>
<feature type="chain" id="PRO_5045697381" description="SH3 domain-containing protein" evidence="1">
    <location>
        <begin position="26"/>
        <end position="126"/>
    </location>
</feature>
<dbReference type="RefSeq" id="WP_086169921.1">
    <property type="nucleotide sequence ID" value="NZ_MRYD01000070.1"/>
</dbReference>
<evidence type="ECO:0000313" key="3">
    <source>
        <dbReference type="Proteomes" id="UP000194266"/>
    </source>
</evidence>